<keyword evidence="8" id="KW-0238">DNA-binding</keyword>
<dbReference type="GO" id="GO:0005634">
    <property type="term" value="C:nucleus"/>
    <property type="evidence" value="ECO:0007669"/>
    <property type="project" value="TreeGrafter"/>
</dbReference>
<feature type="region of interest" description="Disordered" evidence="12">
    <location>
        <begin position="302"/>
        <end position="328"/>
    </location>
</feature>
<evidence type="ECO:0000313" key="15">
    <source>
        <dbReference type="Proteomes" id="UP000886595"/>
    </source>
</evidence>
<dbReference type="InterPro" id="IPR014001">
    <property type="entry name" value="Helicase_ATP-bd"/>
</dbReference>
<feature type="coiled-coil region" evidence="11">
    <location>
        <begin position="904"/>
        <end position="931"/>
    </location>
</feature>
<dbReference type="CDD" id="cd18000">
    <property type="entry name" value="DEXHc_ERCC6"/>
    <property type="match status" value="1"/>
</dbReference>
<dbReference type="PANTHER" id="PTHR45629">
    <property type="entry name" value="SNF2/RAD54 FAMILY MEMBER"/>
    <property type="match status" value="1"/>
</dbReference>
<dbReference type="InterPro" id="IPR001650">
    <property type="entry name" value="Helicase_C-like"/>
</dbReference>
<keyword evidence="15" id="KW-1185">Reference proteome</keyword>
<dbReference type="FunFam" id="3.40.50.10810:FF:000034">
    <property type="entry name" value="Protein CHROMATIN REMODELING 8"/>
    <property type="match status" value="1"/>
</dbReference>
<name>A0A8X7Q4R0_BRACI</name>
<evidence type="ECO:0000256" key="9">
    <source>
        <dbReference type="ARBA" id="ARBA00023204"/>
    </source>
</evidence>
<feature type="compositionally biased region" description="Basic and acidic residues" evidence="12">
    <location>
        <begin position="246"/>
        <end position="256"/>
    </location>
</feature>
<evidence type="ECO:0000256" key="6">
    <source>
        <dbReference type="ARBA" id="ARBA00022806"/>
    </source>
</evidence>
<dbReference type="InterPro" id="IPR000330">
    <property type="entry name" value="SNF2_N"/>
</dbReference>
<keyword evidence="10" id="KW-0539">Nucleus</keyword>
<feature type="domain" description="Helicase ATP-binding" evidence="13">
    <location>
        <begin position="432"/>
        <end position="628"/>
    </location>
</feature>
<dbReference type="CDD" id="cd22254">
    <property type="entry name" value="CSB_WHD"/>
    <property type="match status" value="1"/>
</dbReference>
<comment type="similarity">
    <text evidence="2">Belongs to the SNF2/RAD54 helicase family.</text>
</comment>
<feature type="compositionally biased region" description="Basic and acidic residues" evidence="12">
    <location>
        <begin position="856"/>
        <end position="871"/>
    </location>
</feature>
<keyword evidence="6" id="KW-0347">Helicase</keyword>
<evidence type="ECO:0000256" key="7">
    <source>
        <dbReference type="ARBA" id="ARBA00022840"/>
    </source>
</evidence>
<dbReference type="GO" id="GO:0005524">
    <property type="term" value="F:ATP binding"/>
    <property type="evidence" value="ECO:0007669"/>
    <property type="project" value="InterPro"/>
</dbReference>
<feature type="region of interest" description="Disordered" evidence="12">
    <location>
        <begin position="138"/>
        <end position="157"/>
    </location>
</feature>
<evidence type="ECO:0000259" key="13">
    <source>
        <dbReference type="PROSITE" id="PS51192"/>
    </source>
</evidence>
<keyword evidence="11" id="KW-0175">Coiled coil</keyword>
<evidence type="ECO:0000256" key="11">
    <source>
        <dbReference type="SAM" id="Coils"/>
    </source>
</evidence>
<proteinExistence type="inferred from homology"/>
<dbReference type="OrthoDB" id="413460at2759"/>
<accession>A0A8X7Q4R0</accession>
<dbReference type="GO" id="GO:0016787">
    <property type="term" value="F:hydrolase activity"/>
    <property type="evidence" value="ECO:0007669"/>
    <property type="project" value="UniProtKB-KW"/>
</dbReference>
<feature type="region of interest" description="Disordered" evidence="12">
    <location>
        <begin position="505"/>
        <end position="532"/>
    </location>
</feature>
<gene>
    <name evidence="14" type="ORF">Bca52824_070082</name>
</gene>
<dbReference type="Proteomes" id="UP000886595">
    <property type="component" value="Unassembled WGS sequence"/>
</dbReference>
<keyword evidence="9" id="KW-0234">DNA repair</keyword>
<evidence type="ECO:0000256" key="1">
    <source>
        <dbReference type="ARBA" id="ARBA00004123"/>
    </source>
</evidence>
<feature type="compositionally biased region" description="Basic and acidic residues" evidence="12">
    <location>
        <begin position="313"/>
        <end position="322"/>
    </location>
</feature>
<keyword evidence="4" id="KW-0227">DNA damage</keyword>
<dbReference type="Pfam" id="PF00176">
    <property type="entry name" value="SNF2-rel_dom"/>
    <property type="match status" value="1"/>
</dbReference>
<organism evidence="14 15">
    <name type="scientific">Brassica carinata</name>
    <name type="common">Ethiopian mustard</name>
    <name type="synonym">Abyssinian cabbage</name>
    <dbReference type="NCBI Taxonomy" id="52824"/>
    <lineage>
        <taxon>Eukaryota</taxon>
        <taxon>Viridiplantae</taxon>
        <taxon>Streptophyta</taxon>
        <taxon>Embryophyta</taxon>
        <taxon>Tracheophyta</taxon>
        <taxon>Spermatophyta</taxon>
        <taxon>Magnoliopsida</taxon>
        <taxon>eudicotyledons</taxon>
        <taxon>Gunneridae</taxon>
        <taxon>Pentapetalae</taxon>
        <taxon>rosids</taxon>
        <taxon>malvids</taxon>
        <taxon>Brassicales</taxon>
        <taxon>Brassicaceae</taxon>
        <taxon>Brassiceae</taxon>
        <taxon>Brassica</taxon>
    </lineage>
</organism>
<keyword evidence="7" id="KW-0067">ATP-binding</keyword>
<protein>
    <recommendedName>
        <fullName evidence="13">Helicase ATP-binding domain-containing protein</fullName>
    </recommendedName>
</protein>
<feature type="region of interest" description="Disordered" evidence="12">
    <location>
        <begin position="231"/>
        <end position="264"/>
    </location>
</feature>
<dbReference type="Pfam" id="PF25875">
    <property type="entry name" value="WHD_Rad26_CSB"/>
    <property type="match status" value="1"/>
</dbReference>
<evidence type="ECO:0000256" key="4">
    <source>
        <dbReference type="ARBA" id="ARBA00022763"/>
    </source>
</evidence>
<dbReference type="GO" id="GO:0006283">
    <property type="term" value="P:transcription-coupled nucleotide-excision repair"/>
    <property type="evidence" value="ECO:0007669"/>
    <property type="project" value="TreeGrafter"/>
</dbReference>
<dbReference type="Pfam" id="PF00271">
    <property type="entry name" value="Helicase_C"/>
    <property type="match status" value="1"/>
</dbReference>
<dbReference type="GO" id="GO:0008094">
    <property type="term" value="F:ATP-dependent activity, acting on DNA"/>
    <property type="evidence" value="ECO:0007669"/>
    <property type="project" value="TreeGrafter"/>
</dbReference>
<evidence type="ECO:0000256" key="3">
    <source>
        <dbReference type="ARBA" id="ARBA00022741"/>
    </source>
</evidence>
<dbReference type="InterPro" id="IPR058951">
    <property type="entry name" value="WHD_Rad26_CSB-like"/>
</dbReference>
<dbReference type="AlphaFoldDB" id="A0A8X7Q4R0"/>
<dbReference type="PROSITE" id="PS51192">
    <property type="entry name" value="HELICASE_ATP_BIND_1"/>
    <property type="match status" value="1"/>
</dbReference>
<dbReference type="Gene3D" id="3.40.50.10810">
    <property type="entry name" value="Tandem AAA-ATPase domain"/>
    <property type="match status" value="1"/>
</dbReference>
<dbReference type="Gene3D" id="3.40.50.300">
    <property type="entry name" value="P-loop containing nucleotide triphosphate hydrolases"/>
    <property type="match status" value="1"/>
</dbReference>
<comment type="subcellular location">
    <subcellularLocation>
        <location evidence="1">Nucleus</location>
    </subcellularLocation>
</comment>
<reference evidence="14 15" key="1">
    <citation type="submission" date="2020-02" db="EMBL/GenBank/DDBJ databases">
        <authorList>
            <person name="Ma Q."/>
            <person name="Huang Y."/>
            <person name="Song X."/>
            <person name="Pei D."/>
        </authorList>
    </citation>
    <scope>NUCLEOTIDE SEQUENCE [LARGE SCALE GENOMIC DNA]</scope>
    <source>
        <strain evidence="14">Sxm20200214</strain>
        <tissue evidence="14">Leaf</tissue>
    </source>
</reference>
<evidence type="ECO:0000256" key="5">
    <source>
        <dbReference type="ARBA" id="ARBA00022801"/>
    </source>
</evidence>
<evidence type="ECO:0000256" key="12">
    <source>
        <dbReference type="SAM" id="MobiDB-lite"/>
    </source>
</evidence>
<dbReference type="EMBL" id="JAAMPC010000014">
    <property type="protein sequence ID" value="KAG2263003.1"/>
    <property type="molecule type" value="Genomic_DNA"/>
</dbReference>
<dbReference type="InterPro" id="IPR027417">
    <property type="entry name" value="P-loop_NTPase"/>
</dbReference>
<feature type="region of interest" description="Disordered" evidence="12">
    <location>
        <begin position="167"/>
        <end position="186"/>
    </location>
</feature>
<dbReference type="CDD" id="cd18793">
    <property type="entry name" value="SF2_C_SNF"/>
    <property type="match status" value="1"/>
</dbReference>
<evidence type="ECO:0000256" key="8">
    <source>
        <dbReference type="ARBA" id="ARBA00023125"/>
    </source>
</evidence>
<evidence type="ECO:0000256" key="2">
    <source>
        <dbReference type="ARBA" id="ARBA00007025"/>
    </source>
</evidence>
<dbReference type="SUPFAM" id="SSF52540">
    <property type="entry name" value="P-loop containing nucleoside triphosphate hydrolases"/>
    <property type="match status" value="2"/>
</dbReference>
<keyword evidence="3" id="KW-0547">Nucleotide-binding</keyword>
<dbReference type="InterPro" id="IPR050496">
    <property type="entry name" value="SNF2_RAD54_helicase_repair"/>
</dbReference>
<dbReference type="PANTHER" id="PTHR45629:SF7">
    <property type="entry name" value="DNA EXCISION REPAIR PROTEIN ERCC-6-RELATED"/>
    <property type="match status" value="1"/>
</dbReference>
<feature type="region of interest" description="Disordered" evidence="12">
    <location>
        <begin position="842"/>
        <end position="877"/>
    </location>
</feature>
<keyword evidence="5" id="KW-0378">Hydrolase</keyword>
<sequence>MGFYGLLIAYHKDGDLFDYLAVITRPSEKKVAGGGLWTHIEQTILDEATKKLDNDGSVEERGIELEGSSVLPSSHSEILNKLRAVKFEIDAVASTVEQAEEEEDASGVHGLQSGSVLQNALAKDRLRSLRKRKNELEKELSGLHGQSGPSGGADRSDILRDLVKGEPSRKRKLKEVRKPSKREGKKVKVVSFHEDTDFDAVFDAASAGFVETERDELVRKGILTPFHKLEGFERRLQQPGPSKSHNLPEGEERNGENEDSSSIDRAVQSMSLAAKARPTTKLLDAQDLPKLEATPVPFRRLRKLYKTNDSSDSDAKKSEGGKGKRSGLCLKGNGQSGFLTKTLVFKKVHMLLFPHLSHCKENGYHIDFLCNVAEDGRRISATSSCEEEELDDFDDVDDNETSSVPLEGGLNIPEGIFIKLFDYQRVGVQWLWELHCQKAGGIIGDEMGLGKTVQVLSFLGSLHFSKMYKPSIVICPVTLLRQWRREARTWYPDFHVEILHDSAKDSNSKGRVNASESDYDSEVSVDGDHEQKSKNTKKWSSLINRVLNSGSGLLITTYEQLRLHGEKLLNIEWGYAVLDEGHRIRNPNAEITLVCKQLQTVHRIIMTGAPIQNKLTELWSLFDFVFPGKLGVLPVFEAEFSVPITVGGYANASPLQVSTAYRCAVVLRDLIMPYLLRRMKADVNAHLTKKTEHVLFCSLTVEQRSTYRAFLASSEVEDIFDGNKNSLYGIDVMRKICNHPDLLEREHSHQNPDYGNPERSGKMKVVAEVLKVWKQQGHRVLLFSQTQQMLDILESFLVANEYSYRRMDGLTPVKQRMALIDEFNNSDDVFVFVLTTKVGGAQTENTSTTDSTTQLDTHDAAEELSGEKDAETNGEPVDEETNILKSLFDAHGIHSAVNHDAIINANDEEEKMRLEHQASQVAQRAAEALRQSRMLRSRESISVPTWTGRSGCAGAPSSVRRRFGSTVNSRLTTADKSSTVKNGISAGLSSGKAPSSAELLNKIRGSREQAIGVGLEQTQSSSSSSSRVGSLQPEVLIRQICSFVQRKGGSTDTSSIVNHFSDRVLAKDVPLFKSLLKEIATLRKDPNGSVWVLKSEYKD</sequence>
<dbReference type="SMART" id="SM00487">
    <property type="entry name" value="DEXDc"/>
    <property type="match status" value="1"/>
</dbReference>
<evidence type="ECO:0000313" key="14">
    <source>
        <dbReference type="EMBL" id="KAG2263003.1"/>
    </source>
</evidence>
<dbReference type="InterPro" id="IPR049730">
    <property type="entry name" value="SNF2/RAD54-like_C"/>
</dbReference>
<dbReference type="InterPro" id="IPR038718">
    <property type="entry name" value="SNF2-like_sf"/>
</dbReference>
<feature type="compositionally biased region" description="Low complexity" evidence="12">
    <location>
        <begin position="842"/>
        <end position="855"/>
    </location>
</feature>
<comment type="caution">
    <text evidence="14">The sequence shown here is derived from an EMBL/GenBank/DDBJ whole genome shotgun (WGS) entry which is preliminary data.</text>
</comment>
<evidence type="ECO:0000256" key="10">
    <source>
        <dbReference type="ARBA" id="ARBA00023242"/>
    </source>
</evidence>